<dbReference type="SUPFAM" id="SSF50465">
    <property type="entry name" value="EF-Tu/eEF-1alpha/eIF2-gamma C-terminal domain"/>
    <property type="match status" value="1"/>
</dbReference>
<dbReference type="InterPro" id="IPR036390">
    <property type="entry name" value="WH_DNA-bd_sf"/>
</dbReference>
<feature type="coiled-coil region" evidence="9">
    <location>
        <begin position="398"/>
        <end position="429"/>
    </location>
</feature>
<dbReference type="Pfam" id="PF00009">
    <property type="entry name" value="GTP_EFTU"/>
    <property type="match status" value="1"/>
</dbReference>
<dbReference type="InterPro" id="IPR005225">
    <property type="entry name" value="Small_GTP-bd"/>
</dbReference>
<dbReference type="NCBIfam" id="TIGR00231">
    <property type="entry name" value="small_GTP"/>
    <property type="match status" value="1"/>
</dbReference>
<dbReference type="PROSITE" id="PS51722">
    <property type="entry name" value="G_TR_2"/>
    <property type="match status" value="1"/>
</dbReference>
<dbReference type="InterPro" id="IPR009000">
    <property type="entry name" value="Transl_B-barrel_sf"/>
</dbReference>
<dbReference type="Pfam" id="PF03144">
    <property type="entry name" value="GTP_EFTU_D2"/>
    <property type="match status" value="1"/>
</dbReference>
<dbReference type="RefSeq" id="WP_016481859.1">
    <property type="nucleotide sequence ID" value="NC_021487.1"/>
</dbReference>
<dbReference type="Gene3D" id="1.10.10.2770">
    <property type="match status" value="1"/>
</dbReference>
<dbReference type="NCBIfam" id="TIGR00475">
    <property type="entry name" value="selB"/>
    <property type="match status" value="1"/>
</dbReference>
<dbReference type="Proteomes" id="UP000014227">
    <property type="component" value="Chromosome I"/>
</dbReference>
<dbReference type="Gene3D" id="2.40.30.10">
    <property type="entry name" value="Translation factors"/>
    <property type="match status" value="2"/>
</dbReference>
<dbReference type="Pfam" id="PF09106">
    <property type="entry name" value="WHD_2nd_SelB"/>
    <property type="match status" value="1"/>
</dbReference>
<dbReference type="HOGENOM" id="CLU_023030_3_0_0"/>
<dbReference type="OrthoDB" id="9804504at2"/>
<dbReference type="InterPro" id="IPR015190">
    <property type="entry name" value="Elong_fac_SelB-wing-hlx_typ-2"/>
</dbReference>
<keyword evidence="3" id="KW-0963">Cytoplasm</keyword>
<dbReference type="InParanoid" id="S0EVB8"/>
<organism evidence="11 12">
    <name type="scientific">Chthonomonas calidirosea (strain DSM 23976 / ICMP 18418 / T49)</name>
    <dbReference type="NCBI Taxonomy" id="1303518"/>
    <lineage>
        <taxon>Bacteria</taxon>
        <taxon>Bacillati</taxon>
        <taxon>Armatimonadota</taxon>
        <taxon>Chthonomonadia</taxon>
        <taxon>Chthonomonadales</taxon>
        <taxon>Chthonomonadaceae</taxon>
        <taxon>Chthonomonas</taxon>
    </lineage>
</organism>
<dbReference type="Pfam" id="PF25461">
    <property type="entry name" value="Beta-barrel_SelB"/>
    <property type="match status" value="1"/>
</dbReference>
<dbReference type="InterPro" id="IPR057335">
    <property type="entry name" value="Beta-barrel_SelB"/>
</dbReference>
<accession>S0EVB8</accession>
<evidence type="ECO:0000256" key="2">
    <source>
        <dbReference type="ARBA" id="ARBA00015953"/>
    </source>
</evidence>
<dbReference type="InterPro" id="IPR050055">
    <property type="entry name" value="EF-Tu_GTPase"/>
</dbReference>
<dbReference type="PATRIC" id="fig|1303518.3.peg.468"/>
<dbReference type="PRINTS" id="PR00315">
    <property type="entry name" value="ELONGATNFCT"/>
</dbReference>
<dbReference type="GO" id="GO:0005525">
    <property type="term" value="F:GTP binding"/>
    <property type="evidence" value="ECO:0007669"/>
    <property type="project" value="UniProtKB-KW"/>
</dbReference>
<dbReference type="PROSITE" id="PS00301">
    <property type="entry name" value="G_TR_1"/>
    <property type="match status" value="1"/>
</dbReference>
<keyword evidence="11" id="KW-0251">Elongation factor</keyword>
<dbReference type="InterPro" id="IPR036388">
    <property type="entry name" value="WH-like_DNA-bd_sf"/>
</dbReference>
<dbReference type="PANTHER" id="PTHR43721:SF22">
    <property type="entry name" value="ELONGATION FACTOR TU, MITOCHONDRIAL"/>
    <property type="match status" value="1"/>
</dbReference>
<dbReference type="SUPFAM" id="SSF50447">
    <property type="entry name" value="Translation proteins"/>
    <property type="match status" value="1"/>
</dbReference>
<feature type="domain" description="Tr-type G" evidence="10">
    <location>
        <begin position="1"/>
        <end position="172"/>
    </location>
</feature>
<dbReference type="Gene3D" id="3.40.50.300">
    <property type="entry name" value="P-loop containing nucleotide triphosphate hydrolases"/>
    <property type="match status" value="1"/>
</dbReference>
<dbReference type="eggNOG" id="COG3276">
    <property type="taxonomic scope" value="Bacteria"/>
</dbReference>
<evidence type="ECO:0000256" key="5">
    <source>
        <dbReference type="ARBA" id="ARBA00022917"/>
    </source>
</evidence>
<evidence type="ECO:0000256" key="8">
    <source>
        <dbReference type="ARBA" id="ARBA00031615"/>
    </source>
</evidence>
<dbReference type="PANTHER" id="PTHR43721">
    <property type="entry name" value="ELONGATION FACTOR TU-RELATED"/>
    <property type="match status" value="1"/>
</dbReference>
<keyword evidence="4" id="KW-0547">Nucleotide-binding</keyword>
<evidence type="ECO:0000313" key="12">
    <source>
        <dbReference type="Proteomes" id="UP000014227"/>
    </source>
</evidence>
<keyword evidence="12" id="KW-1185">Reference proteome</keyword>
<keyword evidence="5" id="KW-0648">Protein biosynthesis</keyword>
<dbReference type="SUPFAM" id="SSF52540">
    <property type="entry name" value="P-loop containing nucleoside triphosphate hydrolases"/>
    <property type="match status" value="1"/>
</dbReference>
<evidence type="ECO:0000256" key="9">
    <source>
        <dbReference type="SAM" id="Coils"/>
    </source>
</evidence>
<evidence type="ECO:0000313" key="11">
    <source>
        <dbReference type="EMBL" id="CCW34297.1"/>
    </source>
</evidence>
<dbReference type="CDD" id="cd04171">
    <property type="entry name" value="SelB"/>
    <property type="match status" value="1"/>
</dbReference>
<dbReference type="STRING" id="454171.CP488_00691"/>
<dbReference type="SUPFAM" id="SSF46785">
    <property type="entry name" value="Winged helix' DNA-binding domain"/>
    <property type="match status" value="3"/>
</dbReference>
<comment type="function">
    <text evidence="7">Translation factor necessary for the incorporation of selenocysteine into proteins. It probably replaces EF-Tu for the insertion of selenocysteine directed by the UGA codon. SelB binds GTP and GDP.</text>
</comment>
<dbReference type="CDD" id="cd03696">
    <property type="entry name" value="SelB_II"/>
    <property type="match status" value="1"/>
</dbReference>
<dbReference type="GO" id="GO:0003723">
    <property type="term" value="F:RNA binding"/>
    <property type="evidence" value="ECO:0007669"/>
    <property type="project" value="InterPro"/>
</dbReference>
<evidence type="ECO:0000259" key="10">
    <source>
        <dbReference type="PROSITE" id="PS51722"/>
    </source>
</evidence>
<dbReference type="FunFam" id="3.40.50.300:FF:001064">
    <property type="entry name" value="Selenocysteine-specific translation elongation factor"/>
    <property type="match status" value="1"/>
</dbReference>
<dbReference type="GO" id="GO:0001514">
    <property type="term" value="P:selenocysteine incorporation"/>
    <property type="evidence" value="ECO:0007669"/>
    <property type="project" value="InterPro"/>
</dbReference>
<name>S0EVB8_CHTCT</name>
<dbReference type="InterPro" id="IPR009001">
    <property type="entry name" value="Transl_elong_EF1A/Init_IF2_C"/>
</dbReference>
<dbReference type="InterPro" id="IPR004535">
    <property type="entry name" value="Transl_elong_SelB"/>
</dbReference>
<dbReference type="Pfam" id="PF09107">
    <property type="entry name" value="WHD_3rd_SelB"/>
    <property type="match status" value="1"/>
</dbReference>
<proteinExistence type="predicted"/>
<dbReference type="AlphaFoldDB" id="S0EVB8"/>
<protein>
    <recommendedName>
        <fullName evidence="2">Selenocysteine-specific elongation factor</fullName>
    </recommendedName>
    <alternativeName>
        <fullName evidence="8">SelB translation factor</fullName>
    </alternativeName>
</protein>
<dbReference type="Gene3D" id="1.10.10.10">
    <property type="entry name" value="Winged helix-like DNA-binding domain superfamily/Winged helix DNA-binding domain"/>
    <property type="match status" value="1"/>
</dbReference>
<dbReference type="InterPro" id="IPR031157">
    <property type="entry name" value="G_TR_CS"/>
</dbReference>
<keyword evidence="6" id="KW-0342">GTP-binding</keyword>
<evidence type="ECO:0000256" key="6">
    <source>
        <dbReference type="ARBA" id="ARBA00023134"/>
    </source>
</evidence>
<evidence type="ECO:0000256" key="3">
    <source>
        <dbReference type="ARBA" id="ARBA00022490"/>
    </source>
</evidence>
<sequence length="637" mass="70323">MKHVIIGTAGHVDHGKTTLIQALTGVNPDRLKEEQARGMTIDIGFAPLTLPDGTTVSIVDVPGHERFLKNMLAGATGVDVVLLVVAADESVMPQTVEHLNILRFLDVRQGVVAVTKSDLVDEAWMQAVQEDIREHLKDTFLAQAPIIPVSAITGKGLEKLRHALLSAVSRARARNTALPYRLPIDRVFTVQGFGTVVTGTLVSGTIQVGDPVEILPQKLISRVRGLQIHGVKVDRAEAGSRVAVNLAGISPEQLERGAQISAPGVLVPTVRMDAVLQILGEAPKPVRTHDRVRLYVGTDEVIGRLVVLNDSKQIPPGDQGYIQFRAEKPFVCARGDRFVIRSYSPMQLLGGGMVLDPNAPLHRKVTPQLLQALQAREKGRVEDMLESVLLAAPHGLSRRELAMKLSVEEDKLEALLQQAQEKVIHLQESYVIHTTCLQALTERLQHLLQTYHQRYPLRAGMPKEELKTALGLPPDGKALNHLLAYWTSREIVKSAAGIVRLSNFVVQLNPHQERLLQRIEKFYTECDLIIPSIEEVSRAVKAPPDAIATLLRIGLEQGRFVRVAEGLYYPQSTLNRLKATVRNYIQQHGSITVAKLRDITQTNRKACLIALEYLDACGFTRRINDTERILVNASAEE</sequence>
<evidence type="ECO:0000256" key="4">
    <source>
        <dbReference type="ARBA" id="ARBA00022741"/>
    </source>
</evidence>
<dbReference type="GO" id="GO:0003924">
    <property type="term" value="F:GTPase activity"/>
    <property type="evidence" value="ECO:0007669"/>
    <property type="project" value="InterPro"/>
</dbReference>
<evidence type="ECO:0000256" key="7">
    <source>
        <dbReference type="ARBA" id="ARBA00025526"/>
    </source>
</evidence>
<keyword evidence="9" id="KW-0175">Coiled coil</keyword>
<comment type="subcellular location">
    <subcellularLocation>
        <location evidence="1">Cytoplasm</location>
    </subcellularLocation>
</comment>
<reference evidence="12" key="1">
    <citation type="submission" date="2013-03" db="EMBL/GenBank/DDBJ databases">
        <title>Genome sequence of Chthonomonas calidirosea, the first sequenced genome from the Armatimonadetes phylum (formally candidate division OP10).</title>
        <authorList>
            <person name="Lee K.C.Y."/>
            <person name="Morgan X.C."/>
            <person name="Dunfield P.F."/>
            <person name="Tamas I."/>
            <person name="Houghton K.M."/>
            <person name="Vyssotski M."/>
            <person name="Ryan J.L.J."/>
            <person name="Lagutin K."/>
            <person name="McDonald I.R."/>
            <person name="Stott M.B."/>
        </authorList>
    </citation>
    <scope>NUCLEOTIDE SEQUENCE [LARGE SCALE GENOMIC DNA]</scope>
    <source>
        <strain evidence="12">DSM 23976 / ICMP 18418 / T49</strain>
    </source>
</reference>
<gene>
    <name evidence="11" type="ORF">CCALI_00463</name>
</gene>
<dbReference type="CDD" id="cd15491">
    <property type="entry name" value="selB_III"/>
    <property type="match status" value="1"/>
</dbReference>
<dbReference type="GO" id="GO:0005829">
    <property type="term" value="C:cytosol"/>
    <property type="evidence" value="ECO:0007669"/>
    <property type="project" value="TreeGrafter"/>
</dbReference>
<dbReference type="GO" id="GO:0003746">
    <property type="term" value="F:translation elongation factor activity"/>
    <property type="evidence" value="ECO:0007669"/>
    <property type="project" value="UniProtKB-KW"/>
</dbReference>
<dbReference type="InterPro" id="IPR004161">
    <property type="entry name" value="EFTu-like_2"/>
</dbReference>
<evidence type="ECO:0000256" key="1">
    <source>
        <dbReference type="ARBA" id="ARBA00004496"/>
    </source>
</evidence>
<dbReference type="InterPro" id="IPR015191">
    <property type="entry name" value="SelB_WHD4"/>
</dbReference>
<dbReference type="InterPro" id="IPR027417">
    <property type="entry name" value="P-loop_NTPase"/>
</dbReference>
<dbReference type="KEGG" id="ccz:CCALI_00463"/>
<dbReference type="InterPro" id="IPR000795">
    <property type="entry name" value="T_Tr_GTP-bd_dom"/>
</dbReference>
<dbReference type="EMBL" id="HF951689">
    <property type="protein sequence ID" value="CCW34297.1"/>
    <property type="molecule type" value="Genomic_DNA"/>
</dbReference>